<evidence type="ECO:0000256" key="4">
    <source>
        <dbReference type="ARBA" id="ARBA00023136"/>
    </source>
</evidence>
<feature type="region of interest" description="Disordered" evidence="5">
    <location>
        <begin position="373"/>
        <end position="417"/>
    </location>
</feature>
<dbReference type="Proteomes" id="UP001365542">
    <property type="component" value="Unassembled WGS sequence"/>
</dbReference>
<feature type="transmembrane region" description="Helical" evidence="6">
    <location>
        <begin position="276"/>
        <end position="297"/>
    </location>
</feature>
<keyword evidence="2 6" id="KW-0812">Transmembrane</keyword>
<comment type="caution">
    <text evidence="7">The sequence shown here is derived from an EMBL/GenBank/DDBJ whole genome shotgun (WGS) entry which is preliminary data.</text>
</comment>
<sequence length="417" mass="48198">MGAFCNATDGEYFSTKKIAGLGVDLTVSEIGAIVCAVFAFFTTSIALFLIQKHALHYTRPDEQRHIMRIVLMLPIYAIITTLSYYYYAYAIYFEVIRDCYEAFALASFFFLMTYLIAPTLHEQKQFFRRWEPKPWPFPANLFIKIGIPFRTPRSGLTWFNIVWICTFQYCAIRVLSTFASLATQWFGLYCQASWSPVFAHVWITVIIIIMITIALYMLVAFYTSLKDELEPYRPFLKFVSIKLVIFFIFWQTVIISALMSFKVIEPGEYVSQGDLATGINAVLVSIEMVAFAILHLFSYPWRDYTEEGLAERYKRMGLAVKDLDVHNKGGRFGWRAWIDTFNPWDFIKALARGLRWLFVGVKKRNADASLFVPEHDERNPDGFDSPDTDDKDDKADLLPSHTRSGSMSNKRRGSLER</sequence>
<keyword evidence="4 6" id="KW-0472">Membrane</keyword>
<evidence type="ECO:0000256" key="1">
    <source>
        <dbReference type="ARBA" id="ARBA00004141"/>
    </source>
</evidence>
<feature type="transmembrane region" description="Helical" evidence="6">
    <location>
        <begin position="70"/>
        <end position="88"/>
    </location>
</feature>
<proteinExistence type="predicted"/>
<accession>A0AAV9XBN6</accession>
<evidence type="ECO:0000256" key="2">
    <source>
        <dbReference type="ARBA" id="ARBA00022692"/>
    </source>
</evidence>
<dbReference type="PANTHER" id="PTHR23423">
    <property type="entry name" value="ORGANIC SOLUTE TRANSPORTER-RELATED"/>
    <property type="match status" value="1"/>
</dbReference>
<dbReference type="Pfam" id="PF03619">
    <property type="entry name" value="Solute_trans_a"/>
    <property type="match status" value="1"/>
</dbReference>
<keyword evidence="8" id="KW-1185">Reference proteome</keyword>
<name>A0AAV9XBN6_9PEZI</name>
<protein>
    <recommendedName>
        <fullName evidence="9">DUF300-domain-containing protein</fullName>
    </recommendedName>
</protein>
<evidence type="ECO:0000313" key="8">
    <source>
        <dbReference type="Proteomes" id="UP001365542"/>
    </source>
</evidence>
<evidence type="ECO:0008006" key="9">
    <source>
        <dbReference type="Google" id="ProtNLM"/>
    </source>
</evidence>
<comment type="subcellular location">
    <subcellularLocation>
        <location evidence="1">Membrane</location>
        <topology evidence="1">Multi-pass membrane protein</topology>
    </subcellularLocation>
</comment>
<gene>
    <name evidence="7" type="ORF">TWF694_010608</name>
</gene>
<feature type="transmembrane region" description="Helical" evidence="6">
    <location>
        <begin position="30"/>
        <end position="50"/>
    </location>
</feature>
<evidence type="ECO:0000256" key="6">
    <source>
        <dbReference type="SAM" id="Phobius"/>
    </source>
</evidence>
<reference evidence="7 8" key="1">
    <citation type="submission" date="2019-10" db="EMBL/GenBank/DDBJ databases">
        <authorList>
            <person name="Palmer J.M."/>
        </authorList>
    </citation>
    <scope>NUCLEOTIDE SEQUENCE [LARGE SCALE GENOMIC DNA]</scope>
    <source>
        <strain evidence="7 8">TWF694</strain>
    </source>
</reference>
<evidence type="ECO:0000256" key="5">
    <source>
        <dbReference type="SAM" id="MobiDB-lite"/>
    </source>
</evidence>
<feature type="transmembrane region" description="Helical" evidence="6">
    <location>
        <begin position="199"/>
        <end position="222"/>
    </location>
</feature>
<evidence type="ECO:0000313" key="7">
    <source>
        <dbReference type="EMBL" id="KAK6539066.1"/>
    </source>
</evidence>
<dbReference type="EMBL" id="JAVHJO010000007">
    <property type="protein sequence ID" value="KAK6539066.1"/>
    <property type="molecule type" value="Genomic_DNA"/>
</dbReference>
<dbReference type="GO" id="GO:0016020">
    <property type="term" value="C:membrane"/>
    <property type="evidence" value="ECO:0007669"/>
    <property type="project" value="UniProtKB-SubCell"/>
</dbReference>
<dbReference type="SMART" id="SM01417">
    <property type="entry name" value="Solute_trans_a"/>
    <property type="match status" value="1"/>
</dbReference>
<feature type="transmembrane region" description="Helical" evidence="6">
    <location>
        <begin position="243"/>
        <end position="264"/>
    </location>
</feature>
<feature type="transmembrane region" description="Helical" evidence="6">
    <location>
        <begin position="100"/>
        <end position="120"/>
    </location>
</feature>
<dbReference type="AlphaFoldDB" id="A0AAV9XBN6"/>
<keyword evidence="3 6" id="KW-1133">Transmembrane helix</keyword>
<evidence type="ECO:0000256" key="3">
    <source>
        <dbReference type="ARBA" id="ARBA00022989"/>
    </source>
</evidence>
<dbReference type="InterPro" id="IPR005178">
    <property type="entry name" value="Ostalpha/TMEM184C"/>
</dbReference>
<organism evidence="7 8">
    <name type="scientific">Orbilia ellipsospora</name>
    <dbReference type="NCBI Taxonomy" id="2528407"/>
    <lineage>
        <taxon>Eukaryota</taxon>
        <taxon>Fungi</taxon>
        <taxon>Dikarya</taxon>
        <taxon>Ascomycota</taxon>
        <taxon>Pezizomycotina</taxon>
        <taxon>Orbiliomycetes</taxon>
        <taxon>Orbiliales</taxon>
        <taxon>Orbiliaceae</taxon>
        <taxon>Orbilia</taxon>
    </lineage>
</organism>